<reference evidence="2" key="1">
    <citation type="submission" date="2016-01" db="EMBL/GenBank/DDBJ databases">
        <authorList>
            <person name="Husnik F."/>
        </authorList>
    </citation>
    <scope>NUCLEOTIDE SEQUENCE [LARGE SCALE GENOMIC DNA]</scope>
</reference>
<name>A0A143WSY8_9ENTR</name>
<dbReference type="Proteomes" id="UP000095322">
    <property type="component" value="Chromosome I"/>
</dbReference>
<dbReference type="EMBL" id="LN999833">
    <property type="protein sequence ID" value="CUX96657.1"/>
    <property type="molecule type" value="Genomic_DNA"/>
</dbReference>
<evidence type="ECO:0000313" key="2">
    <source>
        <dbReference type="Proteomes" id="UP000095322"/>
    </source>
</evidence>
<dbReference type="AlphaFoldDB" id="A0A143WSY8"/>
<dbReference type="KEGG" id="den:MHIR_DE00368"/>
<organism evidence="1 2">
    <name type="scientific">Candidatus Doolittlea endobia</name>
    <dbReference type="NCBI Taxonomy" id="1778262"/>
    <lineage>
        <taxon>Bacteria</taxon>
        <taxon>Pseudomonadati</taxon>
        <taxon>Pseudomonadota</taxon>
        <taxon>Gammaproteobacteria</taxon>
        <taxon>Enterobacterales</taxon>
        <taxon>Enterobacteriaceae</taxon>
        <taxon>Candidatus Doolittlea</taxon>
    </lineage>
</organism>
<proteinExistence type="predicted"/>
<evidence type="ECO:0000313" key="1">
    <source>
        <dbReference type="EMBL" id="CUX96657.1"/>
    </source>
</evidence>
<protein>
    <submittedName>
        <fullName evidence="1">Uncharacterized protein</fullName>
    </submittedName>
</protein>
<sequence length="77" mass="8953">MLNYMFELGDIGNKHSIAVLGRLRQINTPMSVIRMTIAIFVRNMLSEMLAFSLRRQKTMIILDLMLALLSCYMAQYH</sequence>
<keyword evidence="2" id="KW-1185">Reference proteome</keyword>
<gene>
    <name evidence="1" type="ORF">MHIR_DE00368</name>
</gene>
<accession>A0A143WSY8</accession>